<dbReference type="GO" id="GO:0005634">
    <property type="term" value="C:nucleus"/>
    <property type="evidence" value="ECO:0007669"/>
    <property type="project" value="UniProtKB-SubCell"/>
</dbReference>
<feature type="compositionally biased region" description="Acidic residues" evidence="7">
    <location>
        <begin position="154"/>
        <end position="166"/>
    </location>
</feature>
<comment type="subcellular location">
    <subcellularLocation>
        <location evidence="1">Nucleus</location>
    </subcellularLocation>
</comment>
<proteinExistence type="predicted"/>
<keyword evidence="10" id="KW-1185">Reference proteome</keyword>
<dbReference type="Pfam" id="PF08797">
    <property type="entry name" value="HIRAN"/>
    <property type="match status" value="1"/>
</dbReference>
<comment type="caution">
    <text evidence="9">The sequence shown here is derived from an EMBL/GenBank/DDBJ whole genome shotgun (WGS) entry which is preliminary data.</text>
</comment>
<feature type="compositionally biased region" description="Polar residues" evidence="7">
    <location>
        <begin position="297"/>
        <end position="308"/>
    </location>
</feature>
<dbReference type="InterPro" id="IPR036957">
    <property type="entry name" value="Znf_PARP_sf"/>
</dbReference>
<sequence>MATAHMLEYSKSSKATCHGPPPCKGSAIDLGVLRYGQVTFGPYGETVEWRHWGCVTAEILTKLASTQLERVPGFRNLRSEDQNKIRIAVGLRRVDPVDVPESAKRIVAGLSNGASSSTSAAPAPTQKKRKATFDAQPGPSQPRATQGPSASQLVEDDEIEEVVPEEESRDELYVMLKTNIVGVQYYKGLVGPGEEVRLVREPTNKYDKNAIKVENIGRTQVGHIPRQIAVKLSPLMDRNQVTVEGVMHEGNSDKRAQLEPALIWATPGQRGFSPRHGTTPAAVPGAPPRSNAGVGPTPSQAGPSSSQRPGVARPTAAQVAAQKEAARKQQEALTKANELRQILNNLEKVDDEGRRSSLLDTLCSVEDVLALPLHPSPPSIQTRDLKVNLLRHQSQALQWCVEHEYPRLPTKESDKPVQFWQLRKAGIKVGVGYA</sequence>
<dbReference type="GO" id="GO:0016818">
    <property type="term" value="F:hydrolase activity, acting on acid anhydrides, in phosphorus-containing anhydrides"/>
    <property type="evidence" value="ECO:0007669"/>
    <property type="project" value="InterPro"/>
</dbReference>
<keyword evidence="6" id="KW-0539">Nucleus</keyword>
<feature type="region of interest" description="Disordered" evidence="7">
    <location>
        <begin position="267"/>
        <end position="331"/>
    </location>
</feature>
<dbReference type="GO" id="GO:0003677">
    <property type="term" value="F:DNA binding"/>
    <property type="evidence" value="ECO:0007669"/>
    <property type="project" value="InterPro"/>
</dbReference>
<reference evidence="9 10" key="1">
    <citation type="submission" date="2018-02" db="EMBL/GenBank/DDBJ databases">
        <title>Genome sequence of the basidiomycete white-rot fungus Phlebia centrifuga.</title>
        <authorList>
            <person name="Granchi Z."/>
            <person name="Peng M."/>
            <person name="de Vries R.P."/>
            <person name="Hilden K."/>
            <person name="Makela M.R."/>
            <person name="Grigoriev I."/>
            <person name="Riley R."/>
        </authorList>
    </citation>
    <scope>NUCLEOTIDE SEQUENCE [LARGE SCALE GENOMIC DNA]</scope>
    <source>
        <strain evidence="9 10">FBCC195</strain>
    </source>
</reference>
<dbReference type="OrthoDB" id="429950at2759"/>
<dbReference type="AlphaFoldDB" id="A0A2R6NY12"/>
<evidence type="ECO:0000256" key="7">
    <source>
        <dbReference type="SAM" id="MobiDB-lite"/>
    </source>
</evidence>
<evidence type="ECO:0000313" key="10">
    <source>
        <dbReference type="Proteomes" id="UP000186601"/>
    </source>
</evidence>
<dbReference type="SUPFAM" id="SSF57716">
    <property type="entry name" value="Glucocorticoid receptor-like (DNA-binding domain)"/>
    <property type="match status" value="1"/>
</dbReference>
<name>A0A2R6NY12_9APHY</name>
<feature type="compositionally biased region" description="Low complexity" evidence="7">
    <location>
        <begin position="114"/>
        <end position="125"/>
    </location>
</feature>
<evidence type="ECO:0000256" key="4">
    <source>
        <dbReference type="ARBA" id="ARBA00022801"/>
    </source>
</evidence>
<dbReference type="InterPro" id="IPR014905">
    <property type="entry name" value="HIRAN"/>
</dbReference>
<feature type="region of interest" description="Disordered" evidence="7">
    <location>
        <begin position="110"/>
        <end position="166"/>
    </location>
</feature>
<accession>A0A2R6NY12</accession>
<feature type="domain" description="PARP-type" evidence="8">
    <location>
        <begin position="5"/>
        <end position="86"/>
    </location>
</feature>
<evidence type="ECO:0000256" key="6">
    <source>
        <dbReference type="ARBA" id="ARBA00023242"/>
    </source>
</evidence>
<dbReference type="EMBL" id="MLYV02000690">
    <property type="protein sequence ID" value="PSR79617.1"/>
    <property type="molecule type" value="Genomic_DNA"/>
</dbReference>
<dbReference type="Gene3D" id="3.30.1740.10">
    <property type="entry name" value="Zinc finger, PARP-type"/>
    <property type="match status" value="1"/>
</dbReference>
<evidence type="ECO:0000256" key="3">
    <source>
        <dbReference type="ARBA" id="ARBA00022771"/>
    </source>
</evidence>
<keyword evidence="2" id="KW-0479">Metal-binding</keyword>
<dbReference type="STRING" id="98765.A0A2R6NY12"/>
<protein>
    <recommendedName>
        <fullName evidence="8">PARP-type domain-containing protein</fullName>
    </recommendedName>
</protein>
<evidence type="ECO:0000256" key="2">
    <source>
        <dbReference type="ARBA" id="ARBA00022723"/>
    </source>
</evidence>
<dbReference type="InterPro" id="IPR001510">
    <property type="entry name" value="Znf_PARP"/>
</dbReference>
<organism evidence="9 10">
    <name type="scientific">Hermanssonia centrifuga</name>
    <dbReference type="NCBI Taxonomy" id="98765"/>
    <lineage>
        <taxon>Eukaryota</taxon>
        <taxon>Fungi</taxon>
        <taxon>Dikarya</taxon>
        <taxon>Basidiomycota</taxon>
        <taxon>Agaricomycotina</taxon>
        <taxon>Agaricomycetes</taxon>
        <taxon>Polyporales</taxon>
        <taxon>Meruliaceae</taxon>
        <taxon>Hermanssonia</taxon>
    </lineage>
</organism>
<evidence type="ECO:0000259" key="8">
    <source>
        <dbReference type="PROSITE" id="PS50064"/>
    </source>
</evidence>
<dbReference type="SMART" id="SM00910">
    <property type="entry name" value="HIRAN"/>
    <property type="match status" value="1"/>
</dbReference>
<dbReference type="SMART" id="SM01336">
    <property type="entry name" value="zf-PARP"/>
    <property type="match status" value="1"/>
</dbReference>
<keyword evidence="5" id="KW-0862">Zinc</keyword>
<gene>
    <name evidence="9" type="ORF">PHLCEN_2v6918</name>
</gene>
<evidence type="ECO:0000256" key="1">
    <source>
        <dbReference type="ARBA" id="ARBA00004123"/>
    </source>
</evidence>
<dbReference type="Gene3D" id="3.30.70.2330">
    <property type="match status" value="1"/>
</dbReference>
<keyword evidence="3" id="KW-0863">Zinc-finger</keyword>
<keyword evidence="4" id="KW-0378">Hydrolase</keyword>
<dbReference type="PROSITE" id="PS50064">
    <property type="entry name" value="ZF_PARP_2"/>
    <property type="match status" value="1"/>
</dbReference>
<feature type="compositionally biased region" description="Polar residues" evidence="7">
    <location>
        <begin position="142"/>
        <end position="152"/>
    </location>
</feature>
<dbReference type="GO" id="GO:0008270">
    <property type="term" value="F:zinc ion binding"/>
    <property type="evidence" value="ECO:0007669"/>
    <property type="project" value="UniProtKB-KW"/>
</dbReference>
<evidence type="ECO:0000256" key="5">
    <source>
        <dbReference type="ARBA" id="ARBA00022833"/>
    </source>
</evidence>
<evidence type="ECO:0000313" key="9">
    <source>
        <dbReference type="EMBL" id="PSR79617.1"/>
    </source>
</evidence>
<dbReference type="Pfam" id="PF00645">
    <property type="entry name" value="zf-PARP"/>
    <property type="match status" value="1"/>
</dbReference>
<dbReference type="Proteomes" id="UP000186601">
    <property type="component" value="Unassembled WGS sequence"/>
</dbReference>